<dbReference type="OrthoDB" id="9797358at2"/>
<dbReference type="EMBL" id="RQYC01000001">
    <property type="protein sequence ID" value="RRD91523.1"/>
    <property type="molecule type" value="Genomic_DNA"/>
</dbReference>
<feature type="compositionally biased region" description="Basic residues" evidence="1">
    <location>
        <begin position="120"/>
        <end position="131"/>
    </location>
</feature>
<dbReference type="PANTHER" id="PTHR37486">
    <property type="entry name" value="STRINGENT STARVATION PROTEIN B"/>
    <property type="match status" value="1"/>
</dbReference>
<dbReference type="GO" id="GO:0008233">
    <property type="term" value="F:peptidase activity"/>
    <property type="evidence" value="ECO:0007669"/>
    <property type="project" value="UniProtKB-KW"/>
</dbReference>
<dbReference type="NCBIfam" id="NF008767">
    <property type="entry name" value="PRK11798.2-2"/>
    <property type="match status" value="1"/>
</dbReference>
<dbReference type="SUPFAM" id="SSF101738">
    <property type="entry name" value="SspB-like"/>
    <property type="match status" value="1"/>
</dbReference>
<comment type="caution">
    <text evidence="2">The sequence shown here is derived from an EMBL/GenBank/DDBJ whole genome shotgun (WGS) entry which is preliminary data.</text>
</comment>
<keyword evidence="2" id="KW-0378">Hydrolase</keyword>
<gene>
    <name evidence="2" type="ORF">EII21_00370</name>
</gene>
<dbReference type="Proteomes" id="UP000269923">
    <property type="component" value="Unassembled WGS sequence"/>
</dbReference>
<accession>A0A3P2AD09</accession>
<dbReference type="InterPro" id="IPR007481">
    <property type="entry name" value="SspB"/>
</dbReference>
<organism evidence="2 3">
    <name type="scientific">Conchiformibius steedae</name>
    <dbReference type="NCBI Taxonomy" id="153493"/>
    <lineage>
        <taxon>Bacteria</taxon>
        <taxon>Pseudomonadati</taxon>
        <taxon>Pseudomonadota</taxon>
        <taxon>Betaproteobacteria</taxon>
        <taxon>Neisseriales</taxon>
        <taxon>Neisseriaceae</taxon>
        <taxon>Conchiformibius</taxon>
    </lineage>
</organism>
<name>A0A3P2AD09_9NEIS</name>
<evidence type="ECO:0000313" key="2">
    <source>
        <dbReference type="EMBL" id="RRD91523.1"/>
    </source>
</evidence>
<evidence type="ECO:0000313" key="3">
    <source>
        <dbReference type="Proteomes" id="UP000269923"/>
    </source>
</evidence>
<feature type="region of interest" description="Disordered" evidence="1">
    <location>
        <begin position="110"/>
        <end position="131"/>
    </location>
</feature>
<dbReference type="Gene3D" id="2.30.30.220">
    <property type="entry name" value="SspB-like"/>
    <property type="match status" value="1"/>
</dbReference>
<dbReference type="PANTHER" id="PTHR37486:SF1">
    <property type="entry name" value="STRINGENT STARVATION PROTEIN B"/>
    <property type="match status" value="1"/>
</dbReference>
<evidence type="ECO:0000256" key="1">
    <source>
        <dbReference type="SAM" id="MobiDB-lite"/>
    </source>
</evidence>
<proteinExistence type="predicted"/>
<sequence length="131" mass="14939">MSETKSLSTKPYLLRALYEWCYDNGYTPHIAVWVNEHTRVPMQFVQDNQIVLSISAAATKDLQIDAEWISFHARFQGESQEIWIPTGHVMGIFAKETGEGMGFEVEEWQPKDAAESAPAKPKKKKNLKLVK</sequence>
<dbReference type="STRING" id="1121352.GCA_000620925_00595"/>
<dbReference type="AlphaFoldDB" id="A0A3P2AD09"/>
<dbReference type="GO" id="GO:0006508">
    <property type="term" value="P:proteolysis"/>
    <property type="evidence" value="ECO:0007669"/>
    <property type="project" value="UniProtKB-KW"/>
</dbReference>
<keyword evidence="3" id="KW-1185">Reference proteome</keyword>
<dbReference type="NCBIfam" id="NF008769">
    <property type="entry name" value="PRK11798.2-5"/>
    <property type="match status" value="1"/>
</dbReference>
<dbReference type="Pfam" id="PF04386">
    <property type="entry name" value="SspB"/>
    <property type="match status" value="1"/>
</dbReference>
<protein>
    <submittedName>
        <fullName evidence="2">ClpXP protease specificity-enhancing factor</fullName>
    </submittedName>
</protein>
<keyword evidence="2" id="KW-0645">Protease</keyword>
<dbReference type="InterPro" id="IPR036760">
    <property type="entry name" value="SspB-like_sf"/>
</dbReference>
<dbReference type="RefSeq" id="WP_027021489.1">
    <property type="nucleotide sequence ID" value="NZ_CP059563.1"/>
</dbReference>
<reference evidence="2 3" key="1">
    <citation type="submission" date="2018-11" db="EMBL/GenBank/DDBJ databases">
        <title>Genomes From Bacteria Associated with the Canine Oral Cavity: a Test Case for Automated Genome-Based Taxonomic Assignment.</title>
        <authorList>
            <person name="Coil D.A."/>
            <person name="Jospin G."/>
            <person name="Darling A.E."/>
            <person name="Wallis C."/>
            <person name="Davis I.J."/>
            <person name="Harris S."/>
            <person name="Eisen J.A."/>
            <person name="Holcombe L.J."/>
            <person name="O'Flynn C."/>
        </authorList>
    </citation>
    <scope>NUCLEOTIDE SEQUENCE [LARGE SCALE GENOMIC DNA]</scope>
    <source>
        <strain evidence="2 3">COT-280</strain>
    </source>
</reference>
<dbReference type="PIRSF" id="PIRSF005276">
    <property type="entry name" value="SspB"/>
    <property type="match status" value="1"/>
</dbReference>